<protein>
    <recommendedName>
        <fullName evidence="4">Pre-mRNA-splicing factor</fullName>
    </recommendedName>
</protein>
<keyword evidence="4" id="KW-0507">mRNA processing</keyword>
<comment type="similarity">
    <text evidence="2 4">Belongs to the SPP2 family.</text>
</comment>
<dbReference type="Pfam" id="PF12656">
    <property type="entry name" value="G-patch_2"/>
    <property type="match status" value="1"/>
</dbReference>
<keyword evidence="4" id="KW-0747">Spliceosome</keyword>
<feature type="compositionally biased region" description="Basic and acidic residues" evidence="5">
    <location>
        <begin position="118"/>
        <end position="128"/>
    </location>
</feature>
<dbReference type="InterPro" id="IPR026822">
    <property type="entry name" value="Spp2/MOS2_G-patch"/>
</dbReference>
<evidence type="ECO:0000256" key="2">
    <source>
        <dbReference type="ARBA" id="ARBA00008576"/>
    </source>
</evidence>
<evidence type="ECO:0000259" key="6">
    <source>
        <dbReference type="Pfam" id="PF12656"/>
    </source>
</evidence>
<dbReference type="KEGG" id="uvi:66067286"/>
<feature type="compositionally biased region" description="Basic and acidic residues" evidence="5">
    <location>
        <begin position="176"/>
        <end position="186"/>
    </location>
</feature>
<dbReference type="InterPro" id="IPR045166">
    <property type="entry name" value="Spp2-like"/>
</dbReference>
<dbReference type="GeneID" id="66067286"/>
<name>A0A8E5HVU8_USTVR</name>
<dbReference type="GO" id="GO:0000398">
    <property type="term" value="P:mRNA splicing, via spliceosome"/>
    <property type="evidence" value="ECO:0007669"/>
    <property type="project" value="UniProtKB-UniRule"/>
</dbReference>
<evidence type="ECO:0000313" key="8">
    <source>
        <dbReference type="Proteomes" id="UP000027002"/>
    </source>
</evidence>
<organism evidence="7 8">
    <name type="scientific">Ustilaginoidea virens</name>
    <name type="common">Rice false smut fungus</name>
    <name type="synonym">Villosiclava virens</name>
    <dbReference type="NCBI Taxonomy" id="1159556"/>
    <lineage>
        <taxon>Eukaryota</taxon>
        <taxon>Fungi</taxon>
        <taxon>Dikarya</taxon>
        <taxon>Ascomycota</taxon>
        <taxon>Pezizomycotina</taxon>
        <taxon>Sordariomycetes</taxon>
        <taxon>Hypocreomycetidae</taxon>
        <taxon>Hypocreales</taxon>
        <taxon>Clavicipitaceae</taxon>
        <taxon>Ustilaginoidea</taxon>
    </lineage>
</organism>
<dbReference type="GO" id="GO:0005681">
    <property type="term" value="C:spliceosomal complex"/>
    <property type="evidence" value="ECO:0007669"/>
    <property type="project" value="UniProtKB-UniRule"/>
</dbReference>
<dbReference type="PANTHER" id="PTHR15818:SF2">
    <property type="entry name" value="G-PATCH DOMAIN AND KOW MOTIFS-CONTAINING PROTEIN"/>
    <property type="match status" value="1"/>
</dbReference>
<evidence type="ECO:0000313" key="7">
    <source>
        <dbReference type="EMBL" id="QUC22268.1"/>
    </source>
</evidence>
<dbReference type="RefSeq" id="XP_042999941.1">
    <property type="nucleotide sequence ID" value="XM_043144006.1"/>
</dbReference>
<keyword evidence="8" id="KW-1185">Reference proteome</keyword>
<proteinExistence type="inferred from homology"/>
<evidence type="ECO:0000256" key="5">
    <source>
        <dbReference type="SAM" id="MobiDB-lite"/>
    </source>
</evidence>
<sequence length="356" mass="38863">MTESTRGRVAIKFGASSTAPSKPASRTAPPSSLGKRRLRTHLGDESDSDSGVHDHRSTAGRHEAITGFGADGAETDGAGTDGAKGRAEAARRDYVIARQANRDWRAQAKAQRRGRNLLAEEARPRGRDAGGGGDGRAADERGRLGWGLTLATRSDDDDDDGQQPGHPSPPPATAEAPKDPPLRTADEEAMDALLGKDKGAEAARTIAAPTEDDVYRRDAAEAGVASTLEDYEAMPVEEFGAALLRGMGWDGTHTGPKTKEVRRRQNRLGLGAKELKGAEDLGGWMQKKGKKSRTSLADYRREESLRKEEGGGKDSYKREREKERERDGERSRYRERDRGRDGHKDDRRDRDRRESG</sequence>
<keyword evidence="3 4" id="KW-0539">Nucleus</keyword>
<gene>
    <name evidence="7" type="ORF">UV8b_06509</name>
</gene>
<feature type="domain" description="Spp2/MOS2 G-patch" evidence="6">
    <location>
        <begin position="226"/>
        <end position="275"/>
    </location>
</feature>
<keyword evidence="4" id="KW-0508">mRNA splicing</keyword>
<feature type="region of interest" description="Disordered" evidence="5">
    <location>
        <begin position="250"/>
        <end position="356"/>
    </location>
</feature>
<accession>A0A8E5HVU8</accession>
<evidence type="ECO:0000256" key="4">
    <source>
        <dbReference type="RuleBase" id="RU369096"/>
    </source>
</evidence>
<feature type="compositionally biased region" description="Basic and acidic residues" evidence="5">
    <location>
        <begin position="50"/>
        <end position="64"/>
    </location>
</feature>
<evidence type="ECO:0000256" key="3">
    <source>
        <dbReference type="ARBA" id="ARBA00023242"/>
    </source>
</evidence>
<comment type="function">
    <text evidence="4">Involved in spliceosome maturation and the first step of pre-mRNA splicing.</text>
</comment>
<dbReference type="AlphaFoldDB" id="A0A8E5HVU8"/>
<dbReference type="EMBL" id="CP072757">
    <property type="protein sequence ID" value="QUC22268.1"/>
    <property type="molecule type" value="Genomic_DNA"/>
</dbReference>
<dbReference type="Proteomes" id="UP000027002">
    <property type="component" value="Chromosome 5"/>
</dbReference>
<dbReference type="PANTHER" id="PTHR15818">
    <property type="entry name" value="G PATCH AND KOW-CONTAINING"/>
    <property type="match status" value="1"/>
</dbReference>
<comment type="subcellular location">
    <subcellularLocation>
        <location evidence="1 4">Nucleus</location>
    </subcellularLocation>
</comment>
<feature type="compositionally biased region" description="Basic and acidic residues" evidence="5">
    <location>
        <begin position="298"/>
        <end position="356"/>
    </location>
</feature>
<feature type="compositionally biased region" description="Low complexity" evidence="5">
    <location>
        <begin position="66"/>
        <end position="78"/>
    </location>
</feature>
<feature type="compositionally biased region" description="Basic and acidic residues" evidence="5">
    <location>
        <begin position="83"/>
        <end position="106"/>
    </location>
</feature>
<feature type="region of interest" description="Disordered" evidence="5">
    <location>
        <begin position="1"/>
        <end position="213"/>
    </location>
</feature>
<reference evidence="7" key="1">
    <citation type="submission" date="2020-03" db="EMBL/GenBank/DDBJ databases">
        <title>A mixture of massive structural variations and highly conserved coding sequences in Ustilaginoidea virens genome.</title>
        <authorList>
            <person name="Zhang K."/>
            <person name="Zhao Z."/>
            <person name="Zhang Z."/>
            <person name="Li Y."/>
            <person name="Hsiang T."/>
            <person name="Sun W."/>
        </authorList>
    </citation>
    <scope>NUCLEOTIDE SEQUENCE</scope>
    <source>
        <strain evidence="7">UV-8b</strain>
    </source>
</reference>
<evidence type="ECO:0000256" key="1">
    <source>
        <dbReference type="ARBA" id="ARBA00004123"/>
    </source>
</evidence>
<dbReference type="OrthoDB" id="5577072at2759"/>